<keyword evidence="4" id="KW-1185">Reference proteome</keyword>
<dbReference type="CDD" id="cd04301">
    <property type="entry name" value="NAT_SF"/>
    <property type="match status" value="1"/>
</dbReference>
<feature type="transmembrane region" description="Helical" evidence="1">
    <location>
        <begin position="67"/>
        <end position="87"/>
    </location>
</feature>
<dbReference type="EMBL" id="SSMQ01000010">
    <property type="protein sequence ID" value="TKD09413.1"/>
    <property type="molecule type" value="Genomic_DNA"/>
</dbReference>
<dbReference type="GO" id="GO:0016747">
    <property type="term" value="F:acyltransferase activity, transferring groups other than amino-acyl groups"/>
    <property type="evidence" value="ECO:0007669"/>
    <property type="project" value="InterPro"/>
</dbReference>
<dbReference type="InterPro" id="IPR016181">
    <property type="entry name" value="Acyl_CoA_acyltransferase"/>
</dbReference>
<reference evidence="3 4" key="1">
    <citation type="submission" date="2019-04" db="EMBL/GenBank/DDBJ databases">
        <authorList>
            <person name="Li Y."/>
            <person name="Wang J."/>
        </authorList>
    </citation>
    <scope>NUCLEOTIDE SEQUENCE [LARGE SCALE GENOMIC DNA]</scope>
    <source>
        <strain evidence="3 4">DSM 14668</strain>
    </source>
</reference>
<name>A0A4U1JEU6_9BACT</name>
<keyword evidence="1" id="KW-0472">Membrane</keyword>
<dbReference type="AlphaFoldDB" id="A0A4U1JEU6"/>
<evidence type="ECO:0000259" key="2">
    <source>
        <dbReference type="PROSITE" id="PS51186"/>
    </source>
</evidence>
<dbReference type="Proteomes" id="UP000309215">
    <property type="component" value="Unassembled WGS sequence"/>
</dbReference>
<dbReference type="OrthoDB" id="8894819at2"/>
<evidence type="ECO:0000256" key="1">
    <source>
        <dbReference type="SAM" id="Phobius"/>
    </source>
</evidence>
<keyword evidence="1" id="KW-0812">Transmembrane</keyword>
<dbReference type="InterPro" id="IPR000182">
    <property type="entry name" value="GNAT_dom"/>
</dbReference>
<protein>
    <submittedName>
        <fullName evidence="3">N-acetyltransferase</fullName>
    </submittedName>
</protein>
<dbReference type="SUPFAM" id="SSF55729">
    <property type="entry name" value="Acyl-CoA N-acyltransferases (Nat)"/>
    <property type="match status" value="1"/>
</dbReference>
<comment type="caution">
    <text evidence="3">The sequence shown here is derived from an EMBL/GenBank/DDBJ whole genome shotgun (WGS) entry which is preliminary data.</text>
</comment>
<accession>A0A4U1JEU6</accession>
<gene>
    <name evidence="3" type="ORF">E8A74_11850</name>
</gene>
<evidence type="ECO:0000313" key="4">
    <source>
        <dbReference type="Proteomes" id="UP000309215"/>
    </source>
</evidence>
<dbReference type="PROSITE" id="PS51186">
    <property type="entry name" value="GNAT"/>
    <property type="match status" value="1"/>
</dbReference>
<feature type="domain" description="N-acetyltransferase" evidence="2">
    <location>
        <begin position="7"/>
        <end position="176"/>
    </location>
</feature>
<sequence>MLDTYVLPVSPDEPTTVAESLALLEHELDEVPDAVFPGLSGQPPELDPWEVVNILEGEMYAGRLKGFAGYVGGFPAALCLVGALAAFGPNASATAGRVSTVACLLVAPRYQRLGLGRVLLAEAENALRAEGVTFVDAYPPKARPGKEAGPLATFLQAGFVQVGEAGDRVLVRKTLGTTRARKVG</sequence>
<dbReference type="Gene3D" id="3.40.630.30">
    <property type="match status" value="1"/>
</dbReference>
<dbReference type="RefSeq" id="WP_136929086.1">
    <property type="nucleotide sequence ID" value="NZ_SSMQ01000010.1"/>
</dbReference>
<evidence type="ECO:0000313" key="3">
    <source>
        <dbReference type="EMBL" id="TKD09413.1"/>
    </source>
</evidence>
<proteinExistence type="predicted"/>
<keyword evidence="3" id="KW-0808">Transferase</keyword>
<keyword evidence="1" id="KW-1133">Transmembrane helix</keyword>
<organism evidence="3 4">
    <name type="scientific">Polyangium fumosum</name>
    <dbReference type="NCBI Taxonomy" id="889272"/>
    <lineage>
        <taxon>Bacteria</taxon>
        <taxon>Pseudomonadati</taxon>
        <taxon>Myxococcota</taxon>
        <taxon>Polyangia</taxon>
        <taxon>Polyangiales</taxon>
        <taxon>Polyangiaceae</taxon>
        <taxon>Polyangium</taxon>
    </lineage>
</organism>
<dbReference type="Pfam" id="PF00583">
    <property type="entry name" value="Acetyltransf_1"/>
    <property type="match status" value="1"/>
</dbReference>